<dbReference type="EMBL" id="SMFZ01000001">
    <property type="protein sequence ID" value="TCK26770.1"/>
    <property type="molecule type" value="Genomic_DNA"/>
</dbReference>
<protein>
    <submittedName>
        <fullName evidence="5">4-hydroxy-2-oxoheptanedioate aldolase</fullName>
    </submittedName>
</protein>
<dbReference type="PANTHER" id="PTHR30502">
    <property type="entry name" value="2-KETO-3-DEOXY-L-RHAMNONATE ALDOLASE"/>
    <property type="match status" value="1"/>
</dbReference>
<dbReference type="GO" id="GO:0046872">
    <property type="term" value="F:metal ion binding"/>
    <property type="evidence" value="ECO:0007669"/>
    <property type="project" value="UniProtKB-KW"/>
</dbReference>
<evidence type="ECO:0000313" key="5">
    <source>
        <dbReference type="EMBL" id="TCK26770.1"/>
    </source>
</evidence>
<dbReference type="GO" id="GO:0016832">
    <property type="term" value="F:aldehyde-lyase activity"/>
    <property type="evidence" value="ECO:0007669"/>
    <property type="project" value="TreeGrafter"/>
</dbReference>
<keyword evidence="2" id="KW-0479">Metal-binding</keyword>
<evidence type="ECO:0000313" key="6">
    <source>
        <dbReference type="Proteomes" id="UP000295560"/>
    </source>
</evidence>
<sequence>MTAAPGARASSTLTAALDERGCAIGTWVQMNSPETGELAAAAGFDVVVVDMEHGALDLPAVAGMVRAVQGRGADAVVRVPAVEATTIGRVLDTGARGVLVPGVRSADDARRVAAATRFPPAGNRGACPYVPSLDHGLLAWDEAPAPHVWLLIEHPDAVAEIEILAREAAGAGVTALVMGPFDLAVAMGHSGDHAHPDVRAALDRVLAAAAGEGLDCVAVTLESDADASAEPVARWRAAGCRIATALLDRHTLAGAYRHTLEVIAAGR</sequence>
<feature type="domain" description="HpcH/HpaI aldolase/citrate lyase" evidence="4">
    <location>
        <begin position="24"/>
        <end position="233"/>
    </location>
</feature>
<dbReference type="InterPro" id="IPR040442">
    <property type="entry name" value="Pyrv_kinase-like_dom_sf"/>
</dbReference>
<dbReference type="Pfam" id="PF03328">
    <property type="entry name" value="HpcH_HpaI"/>
    <property type="match status" value="1"/>
</dbReference>
<dbReference type="InterPro" id="IPR050251">
    <property type="entry name" value="HpcH-HpaI_aldolase"/>
</dbReference>
<gene>
    <name evidence="5" type="ORF">EV378_2615</name>
</gene>
<evidence type="ECO:0000259" key="4">
    <source>
        <dbReference type="Pfam" id="PF03328"/>
    </source>
</evidence>
<evidence type="ECO:0000256" key="1">
    <source>
        <dbReference type="ARBA" id="ARBA00005568"/>
    </source>
</evidence>
<evidence type="ECO:0000256" key="2">
    <source>
        <dbReference type="ARBA" id="ARBA00022723"/>
    </source>
</evidence>
<proteinExistence type="inferred from homology"/>
<name>A0A4R1I0N5_PSEEN</name>
<dbReference type="OrthoDB" id="3353438at2"/>
<dbReference type="RefSeq" id="WP_132424508.1">
    <property type="nucleotide sequence ID" value="NZ_SMFZ01000001.1"/>
</dbReference>
<reference evidence="5 6" key="1">
    <citation type="submission" date="2019-03" db="EMBL/GenBank/DDBJ databases">
        <title>Sequencing the genomes of 1000 actinobacteria strains.</title>
        <authorList>
            <person name="Klenk H.-P."/>
        </authorList>
    </citation>
    <scope>NUCLEOTIDE SEQUENCE [LARGE SCALE GENOMIC DNA]</scope>
    <source>
        <strain evidence="5 6">DSM 44969</strain>
    </source>
</reference>
<dbReference type="Gene3D" id="3.20.20.60">
    <property type="entry name" value="Phosphoenolpyruvate-binding domains"/>
    <property type="match status" value="1"/>
</dbReference>
<organism evidence="5 6">
    <name type="scientific">Pseudonocardia endophytica</name>
    <dbReference type="NCBI Taxonomy" id="401976"/>
    <lineage>
        <taxon>Bacteria</taxon>
        <taxon>Bacillati</taxon>
        <taxon>Actinomycetota</taxon>
        <taxon>Actinomycetes</taxon>
        <taxon>Pseudonocardiales</taxon>
        <taxon>Pseudonocardiaceae</taxon>
        <taxon>Pseudonocardia</taxon>
    </lineage>
</organism>
<comment type="similarity">
    <text evidence="1">Belongs to the HpcH/HpaI aldolase family.</text>
</comment>
<keyword evidence="6" id="KW-1185">Reference proteome</keyword>
<dbReference type="AlphaFoldDB" id="A0A4R1I0N5"/>
<dbReference type="PANTHER" id="PTHR30502:SF0">
    <property type="entry name" value="PHOSPHOENOLPYRUVATE CARBOXYLASE FAMILY PROTEIN"/>
    <property type="match status" value="1"/>
</dbReference>
<dbReference type="GO" id="GO:0005737">
    <property type="term" value="C:cytoplasm"/>
    <property type="evidence" value="ECO:0007669"/>
    <property type="project" value="TreeGrafter"/>
</dbReference>
<dbReference type="SUPFAM" id="SSF51621">
    <property type="entry name" value="Phosphoenolpyruvate/pyruvate domain"/>
    <property type="match status" value="1"/>
</dbReference>
<accession>A0A4R1I0N5</accession>
<dbReference type="InterPro" id="IPR015813">
    <property type="entry name" value="Pyrv/PenolPyrv_kinase-like_dom"/>
</dbReference>
<comment type="caution">
    <text evidence="5">The sequence shown here is derived from an EMBL/GenBank/DDBJ whole genome shotgun (WGS) entry which is preliminary data.</text>
</comment>
<dbReference type="InterPro" id="IPR005000">
    <property type="entry name" value="Aldolase/citrate-lyase_domain"/>
</dbReference>
<keyword evidence="3" id="KW-0456">Lyase</keyword>
<evidence type="ECO:0000256" key="3">
    <source>
        <dbReference type="ARBA" id="ARBA00023239"/>
    </source>
</evidence>
<dbReference type="Proteomes" id="UP000295560">
    <property type="component" value="Unassembled WGS sequence"/>
</dbReference>